<dbReference type="AlphaFoldDB" id="A0A6A6DVL7"/>
<accession>A0A6A6DVL7</accession>
<organism evidence="1 2">
    <name type="scientific">Zopfia rhizophila CBS 207.26</name>
    <dbReference type="NCBI Taxonomy" id="1314779"/>
    <lineage>
        <taxon>Eukaryota</taxon>
        <taxon>Fungi</taxon>
        <taxon>Dikarya</taxon>
        <taxon>Ascomycota</taxon>
        <taxon>Pezizomycotina</taxon>
        <taxon>Dothideomycetes</taxon>
        <taxon>Dothideomycetes incertae sedis</taxon>
        <taxon>Zopfiaceae</taxon>
        <taxon>Zopfia</taxon>
    </lineage>
</organism>
<name>A0A6A6DVL7_9PEZI</name>
<protein>
    <submittedName>
        <fullName evidence="1">Uncharacterized protein</fullName>
    </submittedName>
</protein>
<gene>
    <name evidence="1" type="ORF">K469DRAFT_213176</name>
</gene>
<proteinExistence type="predicted"/>
<sequence>MHVYLDPRQVSMAYSWHANAAWRIIHTDPVRKYHCLLLVLRNIMNIPRRMFCNVDFDSELEINPVSHLATKSKRHNGTSENLDTDLRLSSLISPDQTQIPETRPISSHRFQSLWSRPSITLVLSRGEASSSLSQQWQVVISNNLASSSKYLDVQ</sequence>
<evidence type="ECO:0000313" key="2">
    <source>
        <dbReference type="Proteomes" id="UP000800200"/>
    </source>
</evidence>
<dbReference type="Proteomes" id="UP000800200">
    <property type="component" value="Unassembled WGS sequence"/>
</dbReference>
<evidence type="ECO:0000313" key="1">
    <source>
        <dbReference type="EMBL" id="KAF2183083.1"/>
    </source>
</evidence>
<keyword evidence="2" id="KW-1185">Reference proteome</keyword>
<dbReference type="EMBL" id="ML994644">
    <property type="protein sequence ID" value="KAF2183083.1"/>
    <property type="molecule type" value="Genomic_DNA"/>
</dbReference>
<reference evidence="1" key="1">
    <citation type="journal article" date="2020" name="Stud. Mycol.">
        <title>101 Dothideomycetes genomes: a test case for predicting lifestyles and emergence of pathogens.</title>
        <authorList>
            <person name="Haridas S."/>
            <person name="Albert R."/>
            <person name="Binder M."/>
            <person name="Bloem J."/>
            <person name="Labutti K."/>
            <person name="Salamov A."/>
            <person name="Andreopoulos B."/>
            <person name="Baker S."/>
            <person name="Barry K."/>
            <person name="Bills G."/>
            <person name="Bluhm B."/>
            <person name="Cannon C."/>
            <person name="Castanera R."/>
            <person name="Culley D."/>
            <person name="Daum C."/>
            <person name="Ezra D."/>
            <person name="Gonzalez J."/>
            <person name="Henrissat B."/>
            <person name="Kuo A."/>
            <person name="Liang C."/>
            <person name="Lipzen A."/>
            <person name="Lutzoni F."/>
            <person name="Magnuson J."/>
            <person name="Mondo S."/>
            <person name="Nolan M."/>
            <person name="Ohm R."/>
            <person name="Pangilinan J."/>
            <person name="Park H.-J."/>
            <person name="Ramirez L."/>
            <person name="Alfaro M."/>
            <person name="Sun H."/>
            <person name="Tritt A."/>
            <person name="Yoshinaga Y."/>
            <person name="Zwiers L.-H."/>
            <person name="Turgeon B."/>
            <person name="Goodwin S."/>
            <person name="Spatafora J."/>
            <person name="Crous P."/>
            <person name="Grigoriev I."/>
        </authorList>
    </citation>
    <scope>NUCLEOTIDE SEQUENCE</scope>
    <source>
        <strain evidence="1">CBS 207.26</strain>
    </source>
</reference>